<evidence type="ECO:0000313" key="2">
    <source>
        <dbReference type="EMBL" id="KAH0514261.1"/>
    </source>
</evidence>
<comment type="caution">
    <text evidence="2">The sequence shown here is derived from an EMBL/GenBank/DDBJ whole genome shotgun (WGS) entry which is preliminary data.</text>
</comment>
<protein>
    <submittedName>
        <fullName evidence="2">Meiotic recombination protein REC114</fullName>
    </submittedName>
</protein>
<accession>A0A8J6GNX1</accession>
<sequence>MAEAGNVRSGLGLPGEVSQWPLKRYGRFMLLDTRESPGPSSEGAAASSPSWKMELEDNIGEFRKTGANATSGLQEEGGENRDGEAGRILWRIEMKGLGD</sequence>
<reference evidence="2" key="1">
    <citation type="submission" date="2020-03" db="EMBL/GenBank/DDBJ databases">
        <title>Studies in the Genomics of Life Span.</title>
        <authorList>
            <person name="Glass D."/>
        </authorList>
    </citation>
    <scope>NUCLEOTIDE SEQUENCE</scope>
    <source>
        <strain evidence="2">LTLLF</strain>
        <tissue evidence="2">Muscle</tissue>
    </source>
</reference>
<dbReference type="Pfam" id="PF15165">
    <property type="entry name" value="REC114-like"/>
    <property type="match status" value="1"/>
</dbReference>
<evidence type="ECO:0000313" key="3">
    <source>
        <dbReference type="Proteomes" id="UP000710432"/>
    </source>
</evidence>
<gene>
    <name evidence="2" type="ORF">LTLLF_136015</name>
</gene>
<evidence type="ECO:0000256" key="1">
    <source>
        <dbReference type="SAM" id="MobiDB-lite"/>
    </source>
</evidence>
<dbReference type="Proteomes" id="UP000710432">
    <property type="component" value="Unassembled WGS sequence"/>
</dbReference>
<dbReference type="InterPro" id="IPR029168">
    <property type="entry name" value="REC114L"/>
</dbReference>
<feature type="region of interest" description="Disordered" evidence="1">
    <location>
        <begin position="32"/>
        <end position="51"/>
    </location>
</feature>
<dbReference type="EMBL" id="JAATJU010021254">
    <property type="protein sequence ID" value="KAH0514261.1"/>
    <property type="molecule type" value="Genomic_DNA"/>
</dbReference>
<dbReference type="AlphaFoldDB" id="A0A8J6GNX1"/>
<feature type="compositionally biased region" description="Low complexity" evidence="1">
    <location>
        <begin position="36"/>
        <end position="50"/>
    </location>
</feature>
<name>A0A8J6GNX1_MICOH</name>
<proteinExistence type="predicted"/>
<organism evidence="2 3">
    <name type="scientific">Microtus ochrogaster</name>
    <name type="common">Prairie vole</name>
    <dbReference type="NCBI Taxonomy" id="79684"/>
    <lineage>
        <taxon>Eukaryota</taxon>
        <taxon>Metazoa</taxon>
        <taxon>Chordata</taxon>
        <taxon>Craniata</taxon>
        <taxon>Vertebrata</taxon>
        <taxon>Euteleostomi</taxon>
        <taxon>Mammalia</taxon>
        <taxon>Eutheria</taxon>
        <taxon>Euarchontoglires</taxon>
        <taxon>Glires</taxon>
        <taxon>Rodentia</taxon>
        <taxon>Myomorpha</taxon>
        <taxon>Muroidea</taxon>
        <taxon>Cricetidae</taxon>
        <taxon>Arvicolinae</taxon>
        <taxon>Microtus</taxon>
    </lineage>
</organism>